<dbReference type="Pfam" id="PF03544">
    <property type="entry name" value="TonB_C"/>
    <property type="match status" value="1"/>
</dbReference>
<comment type="caution">
    <text evidence="12">The sequence shown here is derived from an EMBL/GenBank/DDBJ whole genome shotgun (WGS) entry which is preliminary data.</text>
</comment>
<feature type="domain" description="TonB C-terminal" evidence="11">
    <location>
        <begin position="32"/>
        <end position="124"/>
    </location>
</feature>
<evidence type="ECO:0000259" key="11">
    <source>
        <dbReference type="PROSITE" id="PS52015"/>
    </source>
</evidence>
<evidence type="ECO:0000256" key="5">
    <source>
        <dbReference type="ARBA" id="ARBA00022519"/>
    </source>
</evidence>
<evidence type="ECO:0000256" key="2">
    <source>
        <dbReference type="ARBA" id="ARBA00006555"/>
    </source>
</evidence>
<dbReference type="SUPFAM" id="SSF74653">
    <property type="entry name" value="TolA/TonB C-terminal domain"/>
    <property type="match status" value="1"/>
</dbReference>
<dbReference type="AlphaFoldDB" id="A0A4Y3TW88"/>
<evidence type="ECO:0000313" key="13">
    <source>
        <dbReference type="Proteomes" id="UP000317730"/>
    </source>
</evidence>
<comment type="subcellular location">
    <subcellularLocation>
        <location evidence="1">Cell inner membrane</location>
        <topology evidence="1">Single-pass membrane protein</topology>
        <orientation evidence="1">Periplasmic side</orientation>
    </subcellularLocation>
</comment>
<accession>A0A4Y3TW88</accession>
<evidence type="ECO:0000256" key="9">
    <source>
        <dbReference type="ARBA" id="ARBA00023136"/>
    </source>
</evidence>
<evidence type="ECO:0000256" key="3">
    <source>
        <dbReference type="ARBA" id="ARBA00022448"/>
    </source>
</evidence>
<dbReference type="GO" id="GO:0015031">
    <property type="term" value="P:protein transport"/>
    <property type="evidence" value="ECO:0007669"/>
    <property type="project" value="UniProtKB-KW"/>
</dbReference>
<evidence type="ECO:0000256" key="4">
    <source>
        <dbReference type="ARBA" id="ARBA00022475"/>
    </source>
</evidence>
<dbReference type="Proteomes" id="UP000317730">
    <property type="component" value="Unassembled WGS sequence"/>
</dbReference>
<evidence type="ECO:0000256" key="7">
    <source>
        <dbReference type="ARBA" id="ARBA00022927"/>
    </source>
</evidence>
<keyword evidence="4" id="KW-1003">Cell membrane</keyword>
<keyword evidence="13" id="KW-1185">Reference proteome</keyword>
<keyword evidence="8" id="KW-1133">Transmembrane helix</keyword>
<dbReference type="Gene3D" id="3.30.1150.10">
    <property type="match status" value="1"/>
</dbReference>
<keyword evidence="5" id="KW-0997">Cell inner membrane</keyword>
<evidence type="ECO:0000313" key="12">
    <source>
        <dbReference type="EMBL" id="GEB86656.1"/>
    </source>
</evidence>
<dbReference type="PANTHER" id="PTHR33446">
    <property type="entry name" value="PROTEIN TONB-RELATED"/>
    <property type="match status" value="1"/>
</dbReference>
<evidence type="ECO:0000256" key="10">
    <source>
        <dbReference type="SAM" id="MobiDB-lite"/>
    </source>
</evidence>
<organism evidence="12 13">
    <name type="scientific">Acetobacter peroxydans</name>
    <dbReference type="NCBI Taxonomy" id="104098"/>
    <lineage>
        <taxon>Bacteria</taxon>
        <taxon>Pseudomonadati</taxon>
        <taxon>Pseudomonadota</taxon>
        <taxon>Alphaproteobacteria</taxon>
        <taxon>Acetobacterales</taxon>
        <taxon>Acetobacteraceae</taxon>
        <taxon>Acetobacter</taxon>
    </lineage>
</organism>
<dbReference type="InterPro" id="IPR051045">
    <property type="entry name" value="TonB-dependent_transducer"/>
</dbReference>
<gene>
    <name evidence="12" type="ORF">APE01nite_24530</name>
</gene>
<evidence type="ECO:0000256" key="8">
    <source>
        <dbReference type="ARBA" id="ARBA00022989"/>
    </source>
</evidence>
<sequence length="124" mass="13743">MQHVTRTPPKVPTPPQRRTTQAPPSPAPDVPDTSAGSSPLNNVQPVYPPEMEEENIEGRVTLVCDVEVTGMTSNCQVQSVSGGQAFVRSAMDYLTRARYRPAQRNGVPVKELHKVYVIRFRLDD</sequence>
<feature type="compositionally biased region" description="Polar residues" evidence="10">
    <location>
        <begin position="34"/>
        <end position="44"/>
    </location>
</feature>
<comment type="similarity">
    <text evidence="2">Belongs to the TonB family.</text>
</comment>
<keyword evidence="6" id="KW-0812">Transmembrane</keyword>
<keyword evidence="9" id="KW-0472">Membrane</keyword>
<keyword evidence="3" id="KW-0813">Transport</keyword>
<evidence type="ECO:0000256" key="1">
    <source>
        <dbReference type="ARBA" id="ARBA00004383"/>
    </source>
</evidence>
<keyword evidence="7" id="KW-0653">Protein transport</keyword>
<name>A0A4Y3TW88_9PROT</name>
<dbReference type="NCBIfam" id="TIGR01352">
    <property type="entry name" value="tonB_Cterm"/>
    <property type="match status" value="1"/>
</dbReference>
<dbReference type="EMBL" id="BJMV01000025">
    <property type="protein sequence ID" value="GEB86656.1"/>
    <property type="molecule type" value="Genomic_DNA"/>
</dbReference>
<dbReference type="PROSITE" id="PS52015">
    <property type="entry name" value="TONB_CTD"/>
    <property type="match status" value="1"/>
</dbReference>
<dbReference type="GO" id="GO:0005886">
    <property type="term" value="C:plasma membrane"/>
    <property type="evidence" value="ECO:0007669"/>
    <property type="project" value="UniProtKB-SubCell"/>
</dbReference>
<proteinExistence type="inferred from homology"/>
<feature type="region of interest" description="Disordered" evidence="10">
    <location>
        <begin position="1"/>
        <end position="46"/>
    </location>
</feature>
<dbReference type="GO" id="GO:0055085">
    <property type="term" value="P:transmembrane transport"/>
    <property type="evidence" value="ECO:0007669"/>
    <property type="project" value="InterPro"/>
</dbReference>
<reference evidence="12 13" key="1">
    <citation type="submission" date="2019-06" db="EMBL/GenBank/DDBJ databases">
        <title>Whole genome shotgun sequence of Acetobacter peroxydans NBRC 13755.</title>
        <authorList>
            <person name="Hosoyama A."/>
            <person name="Uohara A."/>
            <person name="Ohji S."/>
            <person name="Ichikawa N."/>
        </authorList>
    </citation>
    <scope>NUCLEOTIDE SEQUENCE [LARGE SCALE GENOMIC DNA]</scope>
    <source>
        <strain evidence="12 13">NBRC 13755</strain>
    </source>
</reference>
<dbReference type="InterPro" id="IPR006260">
    <property type="entry name" value="TonB/TolA_C"/>
</dbReference>
<dbReference type="InterPro" id="IPR037682">
    <property type="entry name" value="TonB_C"/>
</dbReference>
<evidence type="ECO:0000256" key="6">
    <source>
        <dbReference type="ARBA" id="ARBA00022692"/>
    </source>
</evidence>
<protein>
    <recommendedName>
        <fullName evidence="11">TonB C-terminal domain-containing protein</fullName>
    </recommendedName>
</protein>